<evidence type="ECO:0000313" key="2">
    <source>
        <dbReference type="Proteomes" id="UP001162992"/>
    </source>
</evidence>
<proteinExistence type="predicted"/>
<name>A0ACC2B3E2_DIPCM</name>
<sequence>MRREQMPQDGNGLMLYVDISPSAVDRNCGFEKKRVEFADWDALRRYSEQKVGERSEDREQEMGDEDGVGNGRTKPLRSLNLNTLNREATQNFHAKLLSSSKVGAVVRGCSKALKRPALSQEDVGGEFKENEGVKSQLISQRKVTRRKTFATLEQGVQGIPLMERPFSCSVSQENCELEIHGRSHVSAKPGEFEGKVFLDLDVEGFAPLARAEQSCMDVSAVDHLSEAHRILRTITAQDLHNPLHSQENVTKDAMDEMNALAERSNLGSSQQSEAQLHHLALSFWPSYPGVTETESQHFSSQLCSGPASAALEKFVSSRTSSNGVNAQAFKRSLKRGKKTLNPQEDSRVYMHDNSGIGTCSWAFNFTEPISFIGGFKPGIMTKVRDSKQVSAFLGSILRSATGSNLCNKSESVEAEMNKRADAMDDDLDDDDNDDCHSTEALLETQTSCCSENIDVLEQVDESIRTLAQAKIDAKATSNWDSKNDESTYNVNLGLEDIDHEMEKLGALRKVGDGSKCILNDKKIQEGLRGQCSDVTTLIDLNKDISRTVYADHSKENNDIEECFVEGQQQVACPNTSCSGSAAAADVASQWLDLLGLDIKGRLSALKRSRRRVRNIIVSGQLDSASGDLFQSHAPQVTGACLTHSTSIHSNFKGESLTEQGNFIAEVEHELQMDRWRSLFISMEAVLNMEGEKLESWLKNVQKMQAHCFGATKRLQPGQLPLFNTWMASGTAANQSCYGQTSNTVLSATMAMQQELAQTASAASIASTANFAKRMQGPMKTVAV</sequence>
<evidence type="ECO:0000313" key="1">
    <source>
        <dbReference type="EMBL" id="KAJ7524271.1"/>
    </source>
</evidence>
<organism evidence="1 2">
    <name type="scientific">Diphasiastrum complanatum</name>
    <name type="common">Issler's clubmoss</name>
    <name type="synonym">Lycopodium complanatum</name>
    <dbReference type="NCBI Taxonomy" id="34168"/>
    <lineage>
        <taxon>Eukaryota</taxon>
        <taxon>Viridiplantae</taxon>
        <taxon>Streptophyta</taxon>
        <taxon>Embryophyta</taxon>
        <taxon>Tracheophyta</taxon>
        <taxon>Lycopodiopsida</taxon>
        <taxon>Lycopodiales</taxon>
        <taxon>Lycopodiaceae</taxon>
        <taxon>Lycopodioideae</taxon>
        <taxon>Diphasiastrum</taxon>
    </lineage>
</organism>
<dbReference type="Proteomes" id="UP001162992">
    <property type="component" value="Chromosome 18"/>
</dbReference>
<keyword evidence="2" id="KW-1185">Reference proteome</keyword>
<dbReference type="EMBL" id="CM055109">
    <property type="protein sequence ID" value="KAJ7524271.1"/>
    <property type="molecule type" value="Genomic_DNA"/>
</dbReference>
<comment type="caution">
    <text evidence="1">The sequence shown here is derived from an EMBL/GenBank/DDBJ whole genome shotgun (WGS) entry which is preliminary data.</text>
</comment>
<protein>
    <submittedName>
        <fullName evidence="1">Uncharacterized protein</fullName>
    </submittedName>
</protein>
<reference evidence="2" key="1">
    <citation type="journal article" date="2024" name="Proc. Natl. Acad. Sci. U.S.A.">
        <title>Extraordinary preservation of gene collinearity over three hundred million years revealed in homosporous lycophytes.</title>
        <authorList>
            <person name="Li C."/>
            <person name="Wickell D."/>
            <person name="Kuo L.Y."/>
            <person name="Chen X."/>
            <person name="Nie B."/>
            <person name="Liao X."/>
            <person name="Peng D."/>
            <person name="Ji J."/>
            <person name="Jenkins J."/>
            <person name="Williams M."/>
            <person name="Shu S."/>
            <person name="Plott C."/>
            <person name="Barry K."/>
            <person name="Rajasekar S."/>
            <person name="Grimwood J."/>
            <person name="Han X."/>
            <person name="Sun S."/>
            <person name="Hou Z."/>
            <person name="He W."/>
            <person name="Dai G."/>
            <person name="Sun C."/>
            <person name="Schmutz J."/>
            <person name="Leebens-Mack J.H."/>
            <person name="Li F.W."/>
            <person name="Wang L."/>
        </authorList>
    </citation>
    <scope>NUCLEOTIDE SEQUENCE [LARGE SCALE GENOMIC DNA]</scope>
    <source>
        <strain evidence="2">cv. PW_Plant_1</strain>
    </source>
</reference>
<gene>
    <name evidence="1" type="ORF">O6H91_18G084400</name>
</gene>
<accession>A0ACC2B3E2</accession>